<evidence type="ECO:0000313" key="2">
    <source>
        <dbReference type="Proteomes" id="UP000281553"/>
    </source>
</evidence>
<dbReference type="OrthoDB" id="297947at2759"/>
<dbReference type="EMBL" id="UYRU01057591">
    <property type="protein sequence ID" value="VDN13861.1"/>
    <property type="molecule type" value="Genomic_DNA"/>
</dbReference>
<proteinExistence type="predicted"/>
<dbReference type="Proteomes" id="UP000281553">
    <property type="component" value="Unassembled WGS sequence"/>
</dbReference>
<evidence type="ECO:0000313" key="1">
    <source>
        <dbReference type="EMBL" id="VDN13861.1"/>
    </source>
</evidence>
<dbReference type="AlphaFoldDB" id="A0A3P7M6W8"/>
<keyword evidence="2" id="KW-1185">Reference proteome</keyword>
<evidence type="ECO:0008006" key="3">
    <source>
        <dbReference type="Google" id="ProtNLM"/>
    </source>
</evidence>
<sequence length="220" mass="23570">MFVHILKKPMLSASRCGSTSAASISFMSAVTSNSQYRSAKAADHFQQPTAASPANSLSLVYLDVEGAPSADASMRSDNMLKPSTYSSDACKPTSLPSYALGNVTSAILTQTLRSDQFRPSRDRPVIYNEQRHLTSMNEVPPQGGSPTKTATMVQNISISDSTESFAQQKFCSQCGERFFENAKFCGLCGTSRRFGCQPSLVATAVRPRVNLASGQAASSQ</sequence>
<accession>A0A3P7M6W8</accession>
<reference evidence="1 2" key="1">
    <citation type="submission" date="2018-11" db="EMBL/GenBank/DDBJ databases">
        <authorList>
            <consortium name="Pathogen Informatics"/>
        </authorList>
    </citation>
    <scope>NUCLEOTIDE SEQUENCE [LARGE SCALE GENOMIC DNA]</scope>
</reference>
<organism evidence="1 2">
    <name type="scientific">Dibothriocephalus latus</name>
    <name type="common">Fish tapeworm</name>
    <name type="synonym">Diphyllobothrium latum</name>
    <dbReference type="NCBI Taxonomy" id="60516"/>
    <lineage>
        <taxon>Eukaryota</taxon>
        <taxon>Metazoa</taxon>
        <taxon>Spiralia</taxon>
        <taxon>Lophotrochozoa</taxon>
        <taxon>Platyhelminthes</taxon>
        <taxon>Cestoda</taxon>
        <taxon>Eucestoda</taxon>
        <taxon>Diphyllobothriidea</taxon>
        <taxon>Diphyllobothriidae</taxon>
        <taxon>Dibothriocephalus</taxon>
    </lineage>
</organism>
<gene>
    <name evidence="1" type="ORF">DILT_LOCUS9692</name>
</gene>
<name>A0A3P7M6W8_DIBLA</name>
<protein>
    <recommendedName>
        <fullName evidence="3">Zinc-ribbon domain-containing protein</fullName>
    </recommendedName>
</protein>